<evidence type="ECO:0000313" key="10">
    <source>
        <dbReference type="Proteomes" id="UP000231276"/>
    </source>
</evidence>
<feature type="transmembrane region" description="Helical" evidence="8">
    <location>
        <begin position="280"/>
        <end position="298"/>
    </location>
</feature>
<dbReference type="SUPFAM" id="SSF143865">
    <property type="entry name" value="CorA soluble domain-like"/>
    <property type="match status" value="1"/>
</dbReference>
<keyword evidence="3" id="KW-0813">Transport</keyword>
<dbReference type="PANTHER" id="PTHR46494">
    <property type="entry name" value="CORA FAMILY METAL ION TRANSPORTER (EUROFUNG)"/>
    <property type="match status" value="1"/>
</dbReference>
<dbReference type="EMBL" id="PCTS01000001">
    <property type="protein sequence ID" value="PIP86815.1"/>
    <property type="molecule type" value="Genomic_DNA"/>
</dbReference>
<evidence type="ECO:0000256" key="4">
    <source>
        <dbReference type="ARBA" id="ARBA00022475"/>
    </source>
</evidence>
<dbReference type="SUPFAM" id="SSF144083">
    <property type="entry name" value="Magnesium transport protein CorA, transmembrane region"/>
    <property type="match status" value="1"/>
</dbReference>
<keyword evidence="5 8" id="KW-0812">Transmembrane</keyword>
<dbReference type="Pfam" id="PF01544">
    <property type="entry name" value="CorA"/>
    <property type="match status" value="1"/>
</dbReference>
<feature type="transmembrane region" description="Helical" evidence="8">
    <location>
        <begin position="246"/>
        <end position="268"/>
    </location>
</feature>
<evidence type="ECO:0000256" key="5">
    <source>
        <dbReference type="ARBA" id="ARBA00022692"/>
    </source>
</evidence>
<evidence type="ECO:0000256" key="8">
    <source>
        <dbReference type="SAM" id="Phobius"/>
    </source>
</evidence>
<evidence type="ECO:0000256" key="3">
    <source>
        <dbReference type="ARBA" id="ARBA00022448"/>
    </source>
</evidence>
<dbReference type="Gene3D" id="3.30.460.20">
    <property type="entry name" value="CorA soluble domain-like"/>
    <property type="match status" value="1"/>
</dbReference>
<organism evidence="9 10">
    <name type="scientific">Candidatus Campbellbacteria bacterium CG22_combo_CG10-13_8_21_14_all_43_18</name>
    <dbReference type="NCBI Taxonomy" id="1974530"/>
    <lineage>
        <taxon>Bacteria</taxon>
        <taxon>Candidatus Campbelliibacteriota</taxon>
    </lineage>
</organism>
<sequence>MVSRYKHKKLTWIDIESPTESELQNIVLEFGLMPSVADELKGPSLKPKVDLYKNFIYLILHFPAFKHSHISQSNQEVDFVIGRNFLITVHYDAIDPIHKFSKEFEIESILDKEDIGKHAGFIFFHLIKKLYKSLQHELEFIGDELDEVENKIFLGKEKEVVGDISEISRDLLDFKQATSAHQEVLESFSYAAKSFFGKNFESHTPVIINEYYKISKAISYHRESLLELRATNDSLLSTKQNEAMKILAIMAFVTFPLSLVASIFGMNTAYLPIVGLKGDFWIVVGFMAFLAFLFFLFFKKKGWL</sequence>
<comment type="similarity">
    <text evidence="2">Belongs to the CorA metal ion transporter (MIT) (TC 1.A.35) family.</text>
</comment>
<evidence type="ECO:0000256" key="2">
    <source>
        <dbReference type="ARBA" id="ARBA00009765"/>
    </source>
</evidence>
<accession>A0A2H0DXA6</accession>
<proteinExistence type="inferred from homology"/>
<evidence type="ECO:0008006" key="11">
    <source>
        <dbReference type="Google" id="ProtNLM"/>
    </source>
</evidence>
<protein>
    <recommendedName>
        <fullName evidence="11">Magnesium transporter CorA</fullName>
    </recommendedName>
</protein>
<dbReference type="Gene3D" id="1.20.58.340">
    <property type="entry name" value="Magnesium transport protein CorA, transmembrane region"/>
    <property type="match status" value="2"/>
</dbReference>
<reference evidence="9 10" key="1">
    <citation type="submission" date="2017-09" db="EMBL/GenBank/DDBJ databases">
        <title>Depth-based differentiation of microbial function through sediment-hosted aquifers and enrichment of novel symbionts in the deep terrestrial subsurface.</title>
        <authorList>
            <person name="Probst A.J."/>
            <person name="Ladd B."/>
            <person name="Jarett J.K."/>
            <person name="Geller-Mcgrath D.E."/>
            <person name="Sieber C.M."/>
            <person name="Emerson J.B."/>
            <person name="Anantharaman K."/>
            <person name="Thomas B.C."/>
            <person name="Malmstrom R."/>
            <person name="Stieglmeier M."/>
            <person name="Klingl A."/>
            <person name="Woyke T."/>
            <person name="Ryan C.M."/>
            <person name="Banfield J.F."/>
        </authorList>
    </citation>
    <scope>NUCLEOTIDE SEQUENCE [LARGE SCALE GENOMIC DNA]</scope>
    <source>
        <strain evidence="9">CG22_combo_CG10-13_8_21_14_all_43_18</strain>
    </source>
</reference>
<comment type="caution">
    <text evidence="9">The sequence shown here is derived from an EMBL/GenBank/DDBJ whole genome shotgun (WGS) entry which is preliminary data.</text>
</comment>
<dbReference type="GO" id="GO:0000287">
    <property type="term" value="F:magnesium ion binding"/>
    <property type="evidence" value="ECO:0007669"/>
    <property type="project" value="TreeGrafter"/>
</dbReference>
<evidence type="ECO:0000256" key="6">
    <source>
        <dbReference type="ARBA" id="ARBA00022989"/>
    </source>
</evidence>
<dbReference type="InterPro" id="IPR045863">
    <property type="entry name" value="CorA_TM1_TM2"/>
</dbReference>
<evidence type="ECO:0000256" key="7">
    <source>
        <dbReference type="ARBA" id="ARBA00023136"/>
    </source>
</evidence>
<dbReference type="PANTHER" id="PTHR46494:SF1">
    <property type="entry name" value="CORA FAMILY METAL ION TRANSPORTER (EUROFUNG)"/>
    <property type="match status" value="1"/>
</dbReference>
<keyword evidence="7 8" id="KW-0472">Membrane</keyword>
<evidence type="ECO:0000256" key="1">
    <source>
        <dbReference type="ARBA" id="ARBA00004651"/>
    </source>
</evidence>
<evidence type="ECO:0000313" key="9">
    <source>
        <dbReference type="EMBL" id="PIP86815.1"/>
    </source>
</evidence>
<dbReference type="GO" id="GO:0050897">
    <property type="term" value="F:cobalt ion binding"/>
    <property type="evidence" value="ECO:0007669"/>
    <property type="project" value="TreeGrafter"/>
</dbReference>
<dbReference type="InterPro" id="IPR045861">
    <property type="entry name" value="CorA_cytoplasmic_dom"/>
</dbReference>
<dbReference type="GO" id="GO:0005886">
    <property type="term" value="C:plasma membrane"/>
    <property type="evidence" value="ECO:0007669"/>
    <property type="project" value="UniProtKB-SubCell"/>
</dbReference>
<keyword evidence="4" id="KW-1003">Cell membrane</keyword>
<dbReference type="InterPro" id="IPR002523">
    <property type="entry name" value="MgTranspt_CorA/ZnTranspt_ZntB"/>
</dbReference>
<dbReference type="Proteomes" id="UP000231276">
    <property type="component" value="Unassembled WGS sequence"/>
</dbReference>
<keyword evidence="6 8" id="KW-1133">Transmembrane helix</keyword>
<gene>
    <name evidence="9" type="ORF">COW82_00035</name>
</gene>
<dbReference type="AlphaFoldDB" id="A0A2H0DXA6"/>
<name>A0A2H0DXA6_9BACT</name>
<dbReference type="GO" id="GO:0015087">
    <property type="term" value="F:cobalt ion transmembrane transporter activity"/>
    <property type="evidence" value="ECO:0007669"/>
    <property type="project" value="TreeGrafter"/>
</dbReference>
<dbReference type="GO" id="GO:0015095">
    <property type="term" value="F:magnesium ion transmembrane transporter activity"/>
    <property type="evidence" value="ECO:0007669"/>
    <property type="project" value="TreeGrafter"/>
</dbReference>
<comment type="subcellular location">
    <subcellularLocation>
        <location evidence="1">Cell membrane</location>
        <topology evidence="1">Multi-pass membrane protein</topology>
    </subcellularLocation>
</comment>